<dbReference type="EMBL" id="CP042427">
    <property type="protein sequence ID" value="QFQ32935.1"/>
    <property type="molecule type" value="Genomic_DNA"/>
</dbReference>
<dbReference type="InterPro" id="IPR015797">
    <property type="entry name" value="NUDIX_hydrolase-like_dom_sf"/>
</dbReference>
<keyword evidence="7" id="KW-0378">Hydrolase</keyword>
<dbReference type="GO" id="GO:0006281">
    <property type="term" value="P:DNA repair"/>
    <property type="evidence" value="ECO:0007669"/>
    <property type="project" value="UniProtKB-KW"/>
</dbReference>
<dbReference type="InterPro" id="IPR020084">
    <property type="entry name" value="NUDIX_hydrolase_CS"/>
</dbReference>
<evidence type="ECO:0000256" key="16">
    <source>
        <dbReference type="ARBA" id="ARBA00042798"/>
    </source>
</evidence>
<keyword evidence="4" id="KW-0235">DNA replication</keyword>
<keyword evidence="8" id="KW-0460">Magnesium</keyword>
<comment type="catalytic activity">
    <reaction evidence="10">
        <text>8-oxo-dGTP + H2O = 8-oxo-dGMP + diphosphate + H(+)</text>
        <dbReference type="Rhea" id="RHEA:31575"/>
        <dbReference type="ChEBI" id="CHEBI:15377"/>
        <dbReference type="ChEBI" id="CHEBI:15378"/>
        <dbReference type="ChEBI" id="CHEBI:33019"/>
        <dbReference type="ChEBI" id="CHEBI:63224"/>
        <dbReference type="ChEBI" id="CHEBI:77896"/>
        <dbReference type="EC" id="3.6.1.55"/>
    </reaction>
</comment>
<dbReference type="Gene3D" id="3.90.79.10">
    <property type="entry name" value="Nucleoside Triphosphate Pyrophosphohydrolase"/>
    <property type="match status" value="1"/>
</dbReference>
<comment type="similarity">
    <text evidence="2">Belongs to the Nudix hydrolase family.</text>
</comment>
<proteinExistence type="inferred from homology"/>
<evidence type="ECO:0000256" key="4">
    <source>
        <dbReference type="ARBA" id="ARBA00022705"/>
    </source>
</evidence>
<evidence type="ECO:0000256" key="1">
    <source>
        <dbReference type="ARBA" id="ARBA00001946"/>
    </source>
</evidence>
<dbReference type="PANTHER" id="PTHR47707:SF1">
    <property type="entry name" value="NUDIX HYDROLASE FAMILY PROTEIN"/>
    <property type="match status" value="1"/>
</dbReference>
<name>A0A5J6ZF68_9GAMM</name>
<organism evidence="18 19">
    <name type="scientific">Buchnera aphidicola</name>
    <name type="common">Aphis fabae</name>
    <dbReference type="NCBI Taxonomy" id="571430"/>
    <lineage>
        <taxon>Bacteria</taxon>
        <taxon>Pseudomonadati</taxon>
        <taxon>Pseudomonadota</taxon>
        <taxon>Gammaproteobacteria</taxon>
        <taxon>Enterobacterales</taxon>
        <taxon>Erwiniaceae</taxon>
        <taxon>Buchnera</taxon>
    </lineage>
</organism>
<dbReference type="Pfam" id="PF00293">
    <property type="entry name" value="NUDIX"/>
    <property type="match status" value="1"/>
</dbReference>
<dbReference type="EC" id="3.6.1.55" evidence="12"/>
<evidence type="ECO:0000256" key="12">
    <source>
        <dbReference type="ARBA" id="ARBA00038905"/>
    </source>
</evidence>
<dbReference type="GO" id="GO:0035539">
    <property type="term" value="F:8-oxo-7,8-dihydrodeoxyguanosine triphosphate pyrophosphatase activity"/>
    <property type="evidence" value="ECO:0007669"/>
    <property type="project" value="UniProtKB-EC"/>
</dbReference>
<dbReference type="PROSITE" id="PS51462">
    <property type="entry name" value="NUDIX"/>
    <property type="match status" value="1"/>
</dbReference>
<dbReference type="InterPro" id="IPR000086">
    <property type="entry name" value="NUDIX_hydrolase_dom"/>
</dbReference>
<gene>
    <name evidence="18" type="ORF">FQV33_03065</name>
</gene>
<evidence type="ECO:0000256" key="11">
    <source>
        <dbReference type="ARBA" id="ARBA00036904"/>
    </source>
</evidence>
<dbReference type="OrthoDB" id="9810648at2"/>
<dbReference type="PANTHER" id="PTHR47707">
    <property type="entry name" value="8-OXO-DGTP DIPHOSPHATASE"/>
    <property type="match status" value="1"/>
</dbReference>
<evidence type="ECO:0000256" key="5">
    <source>
        <dbReference type="ARBA" id="ARBA00022723"/>
    </source>
</evidence>
<comment type="cofactor">
    <cofactor evidence="1">
        <name>Mg(2+)</name>
        <dbReference type="ChEBI" id="CHEBI:18420"/>
    </cofactor>
</comment>
<evidence type="ECO:0000256" key="13">
    <source>
        <dbReference type="ARBA" id="ARBA00040794"/>
    </source>
</evidence>
<evidence type="ECO:0000256" key="15">
    <source>
        <dbReference type="ARBA" id="ARBA00041979"/>
    </source>
</evidence>
<feature type="domain" description="Nudix hydrolase" evidence="17">
    <location>
        <begin position="1"/>
        <end position="125"/>
    </location>
</feature>
<evidence type="ECO:0000259" key="17">
    <source>
        <dbReference type="PROSITE" id="PS51462"/>
    </source>
</evidence>
<dbReference type="RefSeq" id="WP_158348503.1">
    <property type="nucleotide sequence ID" value="NZ_CP042427.1"/>
</dbReference>
<comment type="catalytic activity">
    <reaction evidence="11">
        <text>8-oxo-GTP + H2O = 8-oxo-GMP + diphosphate + H(+)</text>
        <dbReference type="Rhea" id="RHEA:67616"/>
        <dbReference type="ChEBI" id="CHEBI:15377"/>
        <dbReference type="ChEBI" id="CHEBI:15378"/>
        <dbReference type="ChEBI" id="CHEBI:33019"/>
        <dbReference type="ChEBI" id="CHEBI:143553"/>
        <dbReference type="ChEBI" id="CHEBI:145694"/>
    </reaction>
</comment>
<accession>A0A5J6ZF68</accession>
<dbReference type="AlphaFoldDB" id="A0A5J6ZF68"/>
<evidence type="ECO:0000313" key="18">
    <source>
        <dbReference type="EMBL" id="QFQ32935.1"/>
    </source>
</evidence>
<keyword evidence="5" id="KW-0479">Metal-binding</keyword>
<evidence type="ECO:0000256" key="2">
    <source>
        <dbReference type="ARBA" id="ARBA00005582"/>
    </source>
</evidence>
<dbReference type="GO" id="GO:0008413">
    <property type="term" value="F:8-oxo-7,8-dihydroguanosine triphosphate pyrophosphatase activity"/>
    <property type="evidence" value="ECO:0007669"/>
    <property type="project" value="TreeGrafter"/>
</dbReference>
<evidence type="ECO:0000256" key="14">
    <source>
        <dbReference type="ARBA" id="ARBA00041592"/>
    </source>
</evidence>
<dbReference type="PROSITE" id="PS00893">
    <property type="entry name" value="NUDIX_BOX"/>
    <property type="match status" value="1"/>
</dbReference>
<sequence length="127" mass="15176">MSYIKIAIGVILKQNKVYITKANKIKYNSNIWEFPGGKVKKNEYITCGLKRELLEEVGIRILKFNFFQYKKIFHKKIKLYFFLIKTWKGTAYSIEGYKYCWVDLKQLKSFKFPASNLFVIKKLKNIL</sequence>
<evidence type="ECO:0000256" key="3">
    <source>
        <dbReference type="ARBA" id="ARBA00022457"/>
    </source>
</evidence>
<evidence type="ECO:0000256" key="6">
    <source>
        <dbReference type="ARBA" id="ARBA00022763"/>
    </source>
</evidence>
<dbReference type="Proteomes" id="UP000325981">
    <property type="component" value="Chromosome"/>
</dbReference>
<keyword evidence="9" id="KW-0234">DNA repair</keyword>
<evidence type="ECO:0000256" key="9">
    <source>
        <dbReference type="ARBA" id="ARBA00023204"/>
    </source>
</evidence>
<dbReference type="GO" id="GO:0006260">
    <property type="term" value="P:DNA replication"/>
    <property type="evidence" value="ECO:0007669"/>
    <property type="project" value="UniProtKB-KW"/>
</dbReference>
<dbReference type="GO" id="GO:0044716">
    <property type="term" value="F:8-oxo-GDP phosphatase activity"/>
    <property type="evidence" value="ECO:0007669"/>
    <property type="project" value="TreeGrafter"/>
</dbReference>
<keyword evidence="3" id="KW-0515">Mutator protein</keyword>
<evidence type="ECO:0000256" key="8">
    <source>
        <dbReference type="ARBA" id="ARBA00022842"/>
    </source>
</evidence>
<dbReference type="SUPFAM" id="SSF55811">
    <property type="entry name" value="Nudix"/>
    <property type="match status" value="1"/>
</dbReference>
<evidence type="ECO:0000256" key="7">
    <source>
        <dbReference type="ARBA" id="ARBA00022801"/>
    </source>
</evidence>
<evidence type="ECO:0000256" key="10">
    <source>
        <dbReference type="ARBA" id="ARBA00035861"/>
    </source>
</evidence>
<dbReference type="InterPro" id="IPR047127">
    <property type="entry name" value="MutT-like"/>
</dbReference>
<reference evidence="18 19" key="1">
    <citation type="submission" date="2019-07" db="EMBL/GenBank/DDBJ databases">
        <title>Buchnera limit thermal tolerance of host aphids.</title>
        <authorList>
            <person name="Zhang B."/>
            <person name="Moran N."/>
        </authorList>
    </citation>
    <scope>NUCLEOTIDE SEQUENCE [LARGE SCALE GENOMIC DNA]</scope>
    <source>
        <strain evidence="18 19">Afa-UT1</strain>
    </source>
</reference>
<evidence type="ECO:0000313" key="19">
    <source>
        <dbReference type="Proteomes" id="UP000325981"/>
    </source>
</evidence>
<keyword evidence="6" id="KW-0227">DNA damage</keyword>
<dbReference type="GO" id="GO:0046872">
    <property type="term" value="F:metal ion binding"/>
    <property type="evidence" value="ECO:0007669"/>
    <property type="project" value="UniProtKB-KW"/>
</dbReference>
<protein>
    <recommendedName>
        <fullName evidence="13">8-oxo-dGTP diphosphatase</fullName>
        <ecNumber evidence="12">3.6.1.55</ecNumber>
    </recommendedName>
    <alternativeName>
        <fullName evidence="16">7,8-dihydro-8-oxoguanine-triphosphatase</fullName>
    </alternativeName>
    <alternativeName>
        <fullName evidence="15">Mutator protein MutT</fullName>
    </alternativeName>
    <alternativeName>
        <fullName evidence="14">dGTP pyrophosphohydrolase</fullName>
    </alternativeName>
</protein>
<dbReference type="GO" id="GO:0044715">
    <property type="term" value="F:8-oxo-dGDP phosphatase activity"/>
    <property type="evidence" value="ECO:0007669"/>
    <property type="project" value="TreeGrafter"/>
</dbReference>